<dbReference type="VEuPathDB" id="MicrosporidiaDB:NBO_1435g0001"/>
<dbReference type="HOGENOM" id="CLU_082795_0_0_1"/>
<protein>
    <submittedName>
        <fullName evidence="1">Uncharacterized protein</fullName>
    </submittedName>
</protein>
<organism evidence="1 2">
    <name type="scientific">Nosema bombycis (strain CQ1 / CVCC 102059)</name>
    <name type="common">Microsporidian parasite</name>
    <name type="synonym">Pebrine of silkworm</name>
    <dbReference type="NCBI Taxonomy" id="578461"/>
    <lineage>
        <taxon>Eukaryota</taxon>
        <taxon>Fungi</taxon>
        <taxon>Fungi incertae sedis</taxon>
        <taxon>Microsporidia</taxon>
        <taxon>Nosematidae</taxon>
        <taxon>Nosema</taxon>
    </lineage>
</organism>
<proteinExistence type="predicted"/>
<dbReference type="EMBL" id="KB910342">
    <property type="protein sequence ID" value="EOB11214.1"/>
    <property type="molecule type" value="Genomic_DNA"/>
</dbReference>
<evidence type="ECO:0000313" key="1">
    <source>
        <dbReference type="EMBL" id="EOB11214.1"/>
    </source>
</evidence>
<dbReference type="AlphaFoldDB" id="R0LZI3"/>
<sequence>MSSSIVLNLNLLKSTGLLYVLSVILFTNNALCSKRRIEVNHLLNREEPLRKMFKSINEKQLSPLEVKWIIQPIYTNKDFITFKNLIGEAFTNSYQVYKGLMRYESFHGELLDKLYTLILQSSPESSSDYYNSEIFYFKINNLLNDFDILINQKKKFANESGDFIKAILDLFPYFEKISELMPVIKLLFDENIFDEFYDKLSSLEFTINKMKKIYDLYVHWMIGNTIIYSTVNEILEDAKKQNDFLIGETTLANLGDEVINHRRNLKENISKLFIDYHNCIKDISKCLSGFVNSLCTFTIHCESCMSDCNAMEEILKNN</sequence>
<keyword evidence="2" id="KW-1185">Reference proteome</keyword>
<accession>R0LZI3</accession>
<reference evidence="1 2" key="1">
    <citation type="journal article" date="2013" name="BMC Genomics">
        <title>Comparative genomics of parasitic silkworm microsporidia reveal an association between genome expansion and host adaptation.</title>
        <authorList>
            <person name="Pan G."/>
            <person name="Xu J."/>
            <person name="Li T."/>
            <person name="Xia Q."/>
            <person name="Liu S.L."/>
            <person name="Zhang G."/>
            <person name="Li S."/>
            <person name="Li C."/>
            <person name="Liu H."/>
            <person name="Yang L."/>
            <person name="Liu T."/>
            <person name="Zhang X."/>
            <person name="Wu Z."/>
            <person name="Fan W."/>
            <person name="Dang X."/>
            <person name="Xiang H."/>
            <person name="Tao M."/>
            <person name="Li Y."/>
            <person name="Hu J."/>
            <person name="Li Z."/>
            <person name="Lin L."/>
            <person name="Luo J."/>
            <person name="Geng L."/>
            <person name="Wang L."/>
            <person name="Long M."/>
            <person name="Wan Y."/>
            <person name="He N."/>
            <person name="Zhang Z."/>
            <person name="Lu C."/>
            <person name="Keeling P.J."/>
            <person name="Wang J."/>
            <person name="Xiang Z."/>
            <person name="Zhou Z."/>
        </authorList>
    </citation>
    <scope>NUCLEOTIDE SEQUENCE [LARGE SCALE GENOMIC DNA]</scope>
    <source>
        <strain evidence="2">CQ1 / CVCC 102059</strain>
    </source>
</reference>
<gene>
    <name evidence="1" type="ORF">NBO_1435g0001</name>
</gene>
<evidence type="ECO:0000313" key="2">
    <source>
        <dbReference type="Proteomes" id="UP000016927"/>
    </source>
</evidence>
<name>R0LZI3_NOSB1</name>
<dbReference type="Proteomes" id="UP000016927">
    <property type="component" value="Unassembled WGS sequence"/>
</dbReference>